<protein>
    <submittedName>
        <fullName evidence="1">Uncharacterized protein</fullName>
    </submittedName>
</protein>
<dbReference type="Proteomes" id="UP001344906">
    <property type="component" value="Unassembled WGS sequence"/>
</dbReference>
<organism evidence="1 2">
    <name type="scientific">Dictyobacter halimunensis</name>
    <dbReference type="NCBI Taxonomy" id="3026934"/>
    <lineage>
        <taxon>Bacteria</taxon>
        <taxon>Bacillati</taxon>
        <taxon>Chloroflexota</taxon>
        <taxon>Ktedonobacteria</taxon>
        <taxon>Ktedonobacterales</taxon>
        <taxon>Dictyobacteraceae</taxon>
        <taxon>Dictyobacter</taxon>
    </lineage>
</organism>
<accession>A0ABQ6G046</accession>
<gene>
    <name evidence="1" type="ORF">KDH_52750</name>
</gene>
<evidence type="ECO:0000313" key="1">
    <source>
        <dbReference type="EMBL" id="GLV58442.1"/>
    </source>
</evidence>
<name>A0ABQ6G046_9CHLR</name>
<comment type="caution">
    <text evidence="1">The sequence shown here is derived from an EMBL/GenBank/DDBJ whole genome shotgun (WGS) entry which is preliminary data.</text>
</comment>
<reference evidence="1 2" key="1">
    <citation type="submission" date="2023-02" db="EMBL/GenBank/DDBJ databases">
        <title>Dictyobacter halimunensis sp. nov., a new member of the class Ktedonobacteria from forest soil in a geothermal area.</title>
        <authorList>
            <person name="Rachmania M.K."/>
            <person name="Ningsih F."/>
            <person name="Sakai Y."/>
            <person name="Yabe S."/>
            <person name="Yokota A."/>
            <person name="Sjamsuridzal W."/>
        </authorList>
    </citation>
    <scope>NUCLEOTIDE SEQUENCE [LARGE SCALE GENOMIC DNA]</scope>
    <source>
        <strain evidence="1 2">S3.2.2.5</strain>
    </source>
</reference>
<dbReference type="EMBL" id="BSRI01000002">
    <property type="protein sequence ID" value="GLV58442.1"/>
    <property type="molecule type" value="Genomic_DNA"/>
</dbReference>
<proteinExistence type="predicted"/>
<sequence length="62" mass="7368">MDSERHWINRAHSINSADMIYVPMRVDDIPGNKLQLLNCIKDLPWLVTWIYDSRFTCFWAGI</sequence>
<evidence type="ECO:0000313" key="2">
    <source>
        <dbReference type="Proteomes" id="UP001344906"/>
    </source>
</evidence>
<keyword evidence="2" id="KW-1185">Reference proteome</keyword>